<dbReference type="PANTHER" id="PTHR12746:SF2">
    <property type="entry name" value="60S RIBOSOMAL EXPORT PROTEIN NMD3"/>
    <property type="match status" value="1"/>
</dbReference>
<dbReference type="AlphaFoldDB" id="A0A498H0K1"/>
<sequence length="347" mass="38659">MDIQKAFCPRCGEPAEEGLCPRCRVADTEWLVCEPRITTIYCPTCDSQKRGKTWSDLQMERSELIGDLAVSAVHLHEDVRNVSITIRSEEPTPNRTNVSVGIDATLYGLPVSGACQVEIVWQREQCDRCSRISGGYYEGIIQVRATDRKINAYEREVAASIAQQAEDSLQEGGERLSFVTSIDETRDGVDIVVGSQRIGQYISQMITGALGGRFTTHPKLVGEKDGRTLYRVTYSIRLPFYQKGDVVVAGKRYYEIRSVDTQHLSVFDLATGIPKTLREADITRRIGNIRDAESAIVAFTQGNTIGLLDPKTYQTREVNAVPWLDIAEGAPIRVVRDEELEQLVIVG</sequence>
<evidence type="ECO:0000313" key="3">
    <source>
        <dbReference type="Proteomes" id="UP000290932"/>
    </source>
</evidence>
<keyword evidence="3" id="KW-1185">Reference proteome</keyword>
<gene>
    <name evidence="2" type="ORF">ABH15_11600</name>
</gene>
<dbReference type="Pfam" id="PF04981">
    <property type="entry name" value="NMD3"/>
    <property type="match status" value="1"/>
</dbReference>
<dbReference type="GO" id="GO:0005737">
    <property type="term" value="C:cytoplasm"/>
    <property type="evidence" value="ECO:0007669"/>
    <property type="project" value="TreeGrafter"/>
</dbReference>
<dbReference type="OrthoDB" id="15051at2157"/>
<feature type="domain" description="Nmd3 N-terminal" evidence="1">
    <location>
        <begin position="8"/>
        <end position="238"/>
    </location>
</feature>
<evidence type="ECO:0000259" key="1">
    <source>
        <dbReference type="Pfam" id="PF04981"/>
    </source>
</evidence>
<dbReference type="InterPro" id="IPR039768">
    <property type="entry name" value="Nmd3"/>
</dbReference>
<proteinExistence type="predicted"/>
<evidence type="ECO:0000313" key="2">
    <source>
        <dbReference type="EMBL" id="RXE55386.1"/>
    </source>
</evidence>
<reference evidence="2 3" key="1">
    <citation type="journal article" date="2015" name="Int. J. Syst. Evol. Microbiol.">
        <title>Methanoculleus taiwanensis sp. nov., a methanogen isolated from deep marine sediment at the deformation front area near Taiwan.</title>
        <authorList>
            <person name="Weng C.Y."/>
            <person name="Chen S.C."/>
            <person name="Lai M.C."/>
            <person name="Wu S.Y."/>
            <person name="Lin S."/>
            <person name="Yang T.F."/>
            <person name="Chen P.C."/>
        </authorList>
    </citation>
    <scope>NUCLEOTIDE SEQUENCE [LARGE SCALE GENOMIC DNA]</scope>
    <source>
        <strain evidence="2 3">CYW4</strain>
    </source>
</reference>
<comment type="caution">
    <text evidence="2">The sequence shown here is derived from an EMBL/GenBank/DDBJ whole genome shotgun (WGS) entry which is preliminary data.</text>
</comment>
<dbReference type="EMBL" id="LHQS01000003">
    <property type="protein sequence ID" value="RXE55386.1"/>
    <property type="molecule type" value="Genomic_DNA"/>
</dbReference>
<dbReference type="PANTHER" id="PTHR12746">
    <property type="entry name" value="NONSENSE-MEDIATED MRNA DECAY PROTEIN 3"/>
    <property type="match status" value="1"/>
</dbReference>
<name>A0A498H0K1_9EURY</name>
<organism evidence="2 3">
    <name type="scientific">Methanoculleus taiwanensis</name>
    <dbReference type="NCBI Taxonomy" id="1550565"/>
    <lineage>
        <taxon>Archaea</taxon>
        <taxon>Methanobacteriati</taxon>
        <taxon>Methanobacteriota</taxon>
        <taxon>Stenosarchaea group</taxon>
        <taxon>Methanomicrobia</taxon>
        <taxon>Methanomicrobiales</taxon>
        <taxon>Methanomicrobiaceae</taxon>
        <taxon>Methanoculleus</taxon>
    </lineage>
</organism>
<dbReference type="RefSeq" id="WP_128694565.1">
    <property type="nucleotide sequence ID" value="NZ_LHQS01000003.1"/>
</dbReference>
<dbReference type="Proteomes" id="UP000290932">
    <property type="component" value="Unassembled WGS sequence"/>
</dbReference>
<dbReference type="InterPro" id="IPR007064">
    <property type="entry name" value="Nmd3_N"/>
</dbReference>
<protein>
    <submittedName>
        <fullName evidence="2">NMD protein affecting ribosome stability and mRNA decay</fullName>
    </submittedName>
</protein>
<accession>A0A498H0K1</accession>
<dbReference type="GO" id="GO:0043023">
    <property type="term" value="F:ribosomal large subunit binding"/>
    <property type="evidence" value="ECO:0007669"/>
    <property type="project" value="InterPro"/>
</dbReference>